<dbReference type="RefSeq" id="XP_053587879.1">
    <property type="nucleotide sequence ID" value="XM_053728302.1"/>
</dbReference>
<comment type="caution">
    <text evidence="2">The sequence shown here is derived from an EMBL/GenBank/DDBJ whole genome shotgun (WGS) entry which is preliminary data.</text>
</comment>
<dbReference type="Proteomes" id="UP000483820">
    <property type="component" value="Chromosome III"/>
</dbReference>
<evidence type="ECO:0000313" key="3">
    <source>
        <dbReference type="Proteomes" id="UP000483820"/>
    </source>
</evidence>
<protein>
    <submittedName>
        <fullName evidence="2">Uncharacterized protein</fullName>
    </submittedName>
</protein>
<dbReference type="CTD" id="78775135"/>
<reference evidence="2 3" key="1">
    <citation type="submission" date="2019-12" db="EMBL/GenBank/DDBJ databases">
        <title>Chromosome-level assembly of the Caenorhabditis remanei genome.</title>
        <authorList>
            <person name="Teterina A.A."/>
            <person name="Willis J.H."/>
            <person name="Phillips P.C."/>
        </authorList>
    </citation>
    <scope>NUCLEOTIDE SEQUENCE [LARGE SCALE GENOMIC DNA]</scope>
    <source>
        <strain evidence="2 3">PX506</strain>
        <tissue evidence="2">Whole organism</tissue>
    </source>
</reference>
<sequence length="104" mass="11504">MNLLTIFCIIAIIGTVSARYVYEDGIDQDLKDYQVTAAVFPVQTTTNAMTTVVTNSDVIGDNVKDLWEESVDAGMRITRIVEIVMGKKGQLKVVPSDLCKLHRV</sequence>
<accession>A0A6A5H975</accession>
<dbReference type="AlphaFoldDB" id="A0A6A5H975"/>
<evidence type="ECO:0000313" key="2">
    <source>
        <dbReference type="EMBL" id="KAF1762962.1"/>
    </source>
</evidence>
<gene>
    <name evidence="2" type="ORF">GCK72_011227</name>
</gene>
<name>A0A6A5H975_CAERE</name>
<dbReference type="KEGG" id="crq:GCK72_011227"/>
<keyword evidence="1" id="KW-0732">Signal</keyword>
<proteinExistence type="predicted"/>
<dbReference type="GeneID" id="78775135"/>
<organism evidence="2 3">
    <name type="scientific">Caenorhabditis remanei</name>
    <name type="common">Caenorhabditis vulgaris</name>
    <dbReference type="NCBI Taxonomy" id="31234"/>
    <lineage>
        <taxon>Eukaryota</taxon>
        <taxon>Metazoa</taxon>
        <taxon>Ecdysozoa</taxon>
        <taxon>Nematoda</taxon>
        <taxon>Chromadorea</taxon>
        <taxon>Rhabditida</taxon>
        <taxon>Rhabditina</taxon>
        <taxon>Rhabditomorpha</taxon>
        <taxon>Rhabditoidea</taxon>
        <taxon>Rhabditidae</taxon>
        <taxon>Peloderinae</taxon>
        <taxon>Caenorhabditis</taxon>
    </lineage>
</organism>
<dbReference type="EMBL" id="WUAV01000003">
    <property type="protein sequence ID" value="KAF1762962.1"/>
    <property type="molecule type" value="Genomic_DNA"/>
</dbReference>
<feature type="signal peptide" evidence="1">
    <location>
        <begin position="1"/>
        <end position="18"/>
    </location>
</feature>
<evidence type="ECO:0000256" key="1">
    <source>
        <dbReference type="SAM" id="SignalP"/>
    </source>
</evidence>
<feature type="chain" id="PRO_5025380797" evidence="1">
    <location>
        <begin position="19"/>
        <end position="104"/>
    </location>
</feature>